<dbReference type="AlphaFoldDB" id="A0A1L9R881"/>
<name>A0A1L9R881_ASPWE</name>
<dbReference type="GO" id="GO:0140107">
    <property type="term" value="F:high-affinity potassium ion transmembrane transporter activity"/>
    <property type="evidence" value="ECO:0007669"/>
    <property type="project" value="TreeGrafter"/>
</dbReference>
<feature type="transmembrane region" description="Helical" evidence="7">
    <location>
        <begin position="244"/>
        <end position="271"/>
    </location>
</feature>
<evidence type="ECO:0000256" key="1">
    <source>
        <dbReference type="ARBA" id="ARBA00004141"/>
    </source>
</evidence>
<keyword evidence="6 7" id="KW-0472">Membrane</keyword>
<dbReference type="PANTHER" id="PTHR31064">
    <property type="entry name" value="POTASSIUM TRANSPORT PROTEIN DDB_G0292412-RELATED"/>
    <property type="match status" value="1"/>
</dbReference>
<evidence type="ECO:0000313" key="9">
    <source>
        <dbReference type="Proteomes" id="UP000184383"/>
    </source>
</evidence>
<dbReference type="InterPro" id="IPR051143">
    <property type="entry name" value="TrkH_K-transport"/>
</dbReference>
<feature type="transmembrane region" description="Helical" evidence="7">
    <location>
        <begin position="171"/>
        <end position="194"/>
    </location>
</feature>
<gene>
    <name evidence="8" type="ORF">ASPWEDRAFT_162833</name>
</gene>
<dbReference type="GO" id="GO:0005886">
    <property type="term" value="C:plasma membrane"/>
    <property type="evidence" value="ECO:0007669"/>
    <property type="project" value="TreeGrafter"/>
</dbReference>
<evidence type="ECO:0000256" key="4">
    <source>
        <dbReference type="ARBA" id="ARBA00022989"/>
    </source>
</evidence>
<evidence type="ECO:0008006" key="10">
    <source>
        <dbReference type="Google" id="ProtNLM"/>
    </source>
</evidence>
<feature type="transmembrane region" description="Helical" evidence="7">
    <location>
        <begin position="12"/>
        <end position="37"/>
    </location>
</feature>
<reference evidence="9" key="1">
    <citation type="journal article" date="2017" name="Genome Biol.">
        <title>Comparative genomics reveals high biological diversity and specific adaptations in the industrially and medically important fungal genus Aspergillus.</title>
        <authorList>
            <person name="de Vries R.P."/>
            <person name="Riley R."/>
            <person name="Wiebenga A."/>
            <person name="Aguilar-Osorio G."/>
            <person name="Amillis S."/>
            <person name="Uchima C.A."/>
            <person name="Anderluh G."/>
            <person name="Asadollahi M."/>
            <person name="Askin M."/>
            <person name="Barry K."/>
            <person name="Battaglia E."/>
            <person name="Bayram O."/>
            <person name="Benocci T."/>
            <person name="Braus-Stromeyer S.A."/>
            <person name="Caldana C."/>
            <person name="Canovas D."/>
            <person name="Cerqueira G.C."/>
            <person name="Chen F."/>
            <person name="Chen W."/>
            <person name="Choi C."/>
            <person name="Clum A."/>
            <person name="Dos Santos R.A."/>
            <person name="Damasio A.R."/>
            <person name="Diallinas G."/>
            <person name="Emri T."/>
            <person name="Fekete E."/>
            <person name="Flipphi M."/>
            <person name="Freyberg S."/>
            <person name="Gallo A."/>
            <person name="Gournas C."/>
            <person name="Habgood R."/>
            <person name="Hainaut M."/>
            <person name="Harispe M.L."/>
            <person name="Henrissat B."/>
            <person name="Hilden K.S."/>
            <person name="Hope R."/>
            <person name="Hossain A."/>
            <person name="Karabika E."/>
            <person name="Karaffa L."/>
            <person name="Karanyi Z."/>
            <person name="Krasevec N."/>
            <person name="Kuo A."/>
            <person name="Kusch H."/>
            <person name="LaButti K."/>
            <person name="Lagendijk E.L."/>
            <person name="Lapidus A."/>
            <person name="Levasseur A."/>
            <person name="Lindquist E."/>
            <person name="Lipzen A."/>
            <person name="Logrieco A.F."/>
            <person name="MacCabe A."/>
            <person name="Maekelae M.R."/>
            <person name="Malavazi I."/>
            <person name="Melin P."/>
            <person name="Meyer V."/>
            <person name="Mielnichuk N."/>
            <person name="Miskei M."/>
            <person name="Molnar A.P."/>
            <person name="Mule G."/>
            <person name="Ngan C.Y."/>
            <person name="Orejas M."/>
            <person name="Orosz E."/>
            <person name="Ouedraogo J.P."/>
            <person name="Overkamp K.M."/>
            <person name="Park H.-S."/>
            <person name="Perrone G."/>
            <person name="Piumi F."/>
            <person name="Punt P.J."/>
            <person name="Ram A.F."/>
            <person name="Ramon A."/>
            <person name="Rauscher S."/>
            <person name="Record E."/>
            <person name="Riano-Pachon D.M."/>
            <person name="Robert V."/>
            <person name="Roehrig J."/>
            <person name="Ruller R."/>
            <person name="Salamov A."/>
            <person name="Salih N.S."/>
            <person name="Samson R.A."/>
            <person name="Sandor E."/>
            <person name="Sanguinetti M."/>
            <person name="Schuetze T."/>
            <person name="Sepcic K."/>
            <person name="Shelest E."/>
            <person name="Sherlock G."/>
            <person name="Sophianopoulou V."/>
            <person name="Squina F.M."/>
            <person name="Sun H."/>
            <person name="Susca A."/>
            <person name="Todd R.B."/>
            <person name="Tsang A."/>
            <person name="Unkles S.E."/>
            <person name="van de Wiele N."/>
            <person name="van Rossen-Uffink D."/>
            <person name="Oliveira J.V."/>
            <person name="Vesth T.C."/>
            <person name="Visser J."/>
            <person name="Yu J.-H."/>
            <person name="Zhou M."/>
            <person name="Andersen M.R."/>
            <person name="Archer D.B."/>
            <person name="Baker S.E."/>
            <person name="Benoit I."/>
            <person name="Brakhage A.A."/>
            <person name="Braus G.H."/>
            <person name="Fischer R."/>
            <person name="Frisvad J.C."/>
            <person name="Goldman G.H."/>
            <person name="Houbraken J."/>
            <person name="Oakley B."/>
            <person name="Pocsi I."/>
            <person name="Scazzocchio C."/>
            <person name="Seiboth B."/>
            <person name="vanKuyk P.A."/>
            <person name="Wortman J."/>
            <person name="Dyer P.S."/>
            <person name="Grigoriev I.V."/>
        </authorList>
    </citation>
    <scope>NUCLEOTIDE SEQUENCE [LARGE SCALE GENOMIC DNA]</scope>
    <source>
        <strain evidence="9">DTO 134E9</strain>
    </source>
</reference>
<evidence type="ECO:0000256" key="2">
    <source>
        <dbReference type="ARBA" id="ARBA00022448"/>
    </source>
</evidence>
<dbReference type="STRING" id="1073089.A0A1L9R881"/>
<keyword evidence="9" id="KW-1185">Reference proteome</keyword>
<keyword evidence="5" id="KW-0406">Ion transport</keyword>
<sequence>MPSINRIKFLSIHYAYIISWTLFASVLIYVLGGISYIDALLLASGAATQSGLNPVNLDRLSISQQVVLWAVAMVTNVVFVNSLLVLFRLCWFPGRSWGGIPEAKMPLLGGVRQDKGYGTIERMGSCEVSNKAEIHGPVRYQTRIESPWQSLTVSSDWDEDELDVEYRALKALLFILFGYFVMFHLIAASVLALWIRFNPFYGELLMTNGIDRSWWAIFTASSAFNDLGYTLTADSMASFRGAALPLIVMTFLIVIGNTGFPCMLRFIIWMLSKVTPRGGSLRKEVRFLLDRPRGCFMLLFPAADTWRLVGVLGLLNVVDLVIFIALDQQHYGTPGIQILNGVFQIASTRTAGFTIASLRDLCPAVQVSFVVMMYISAFPTAATVRKTDTYKGGMGDADMDVNSPKSLIAHIQDQLGFDIWYIFLGIFLIAIAEGRHLHDHTNQDVSLFAILFEVVSAYGTVGLSLGYPGTETGLCAQFGVMSKIVLVAMQVRGRHRGLSKNAVIFPGLAEGREDSTLERERLLLAVP</sequence>
<keyword evidence="3 7" id="KW-0812">Transmembrane</keyword>
<protein>
    <recommendedName>
        <fullName evidence="10">Potassium transport protein</fullName>
    </recommendedName>
</protein>
<dbReference type="GeneID" id="63745684"/>
<proteinExistence type="predicted"/>
<dbReference type="GO" id="GO:1990573">
    <property type="term" value="P:potassium ion import across plasma membrane"/>
    <property type="evidence" value="ECO:0007669"/>
    <property type="project" value="TreeGrafter"/>
</dbReference>
<feature type="transmembrane region" description="Helical" evidence="7">
    <location>
        <begin position="306"/>
        <end position="326"/>
    </location>
</feature>
<feature type="transmembrane region" description="Helical" evidence="7">
    <location>
        <begin position="445"/>
        <end position="467"/>
    </location>
</feature>
<evidence type="ECO:0000256" key="5">
    <source>
        <dbReference type="ARBA" id="ARBA00023065"/>
    </source>
</evidence>
<evidence type="ECO:0000313" key="8">
    <source>
        <dbReference type="EMBL" id="OJJ31098.1"/>
    </source>
</evidence>
<keyword evidence="4 7" id="KW-1133">Transmembrane helix</keyword>
<dbReference type="PANTHER" id="PTHR31064:SF30">
    <property type="entry name" value="HIGH-AFFINITY POTASSIUM TRANSPORT PROTEIN-RELATED"/>
    <property type="match status" value="1"/>
</dbReference>
<feature type="transmembrane region" description="Helical" evidence="7">
    <location>
        <begin position="364"/>
        <end position="384"/>
    </location>
</feature>
<dbReference type="RefSeq" id="XP_040684775.1">
    <property type="nucleotide sequence ID" value="XM_040829836.1"/>
</dbReference>
<dbReference type="VEuPathDB" id="FungiDB:ASPWEDRAFT_162833"/>
<dbReference type="GO" id="GO:0030007">
    <property type="term" value="P:intracellular potassium ion homeostasis"/>
    <property type="evidence" value="ECO:0007669"/>
    <property type="project" value="TreeGrafter"/>
</dbReference>
<evidence type="ECO:0000256" key="7">
    <source>
        <dbReference type="SAM" id="Phobius"/>
    </source>
</evidence>
<dbReference type="InterPro" id="IPR003445">
    <property type="entry name" value="Cat_transpt"/>
</dbReference>
<feature type="transmembrane region" description="Helical" evidence="7">
    <location>
        <begin position="66"/>
        <end position="87"/>
    </location>
</feature>
<evidence type="ECO:0000256" key="3">
    <source>
        <dbReference type="ARBA" id="ARBA00022692"/>
    </source>
</evidence>
<evidence type="ECO:0000256" key="6">
    <source>
        <dbReference type="ARBA" id="ARBA00023136"/>
    </source>
</evidence>
<dbReference type="Pfam" id="PF02386">
    <property type="entry name" value="TrkH"/>
    <property type="match status" value="1"/>
</dbReference>
<dbReference type="EMBL" id="KV878216">
    <property type="protein sequence ID" value="OJJ31098.1"/>
    <property type="molecule type" value="Genomic_DNA"/>
</dbReference>
<dbReference type="OrthoDB" id="9999863at2759"/>
<feature type="transmembrane region" description="Helical" evidence="7">
    <location>
        <begin position="415"/>
        <end position="433"/>
    </location>
</feature>
<accession>A0A1L9R881</accession>
<keyword evidence="2" id="KW-0813">Transport</keyword>
<comment type="subcellular location">
    <subcellularLocation>
        <location evidence="1">Membrane</location>
        <topology evidence="1">Multi-pass membrane protein</topology>
    </subcellularLocation>
</comment>
<organism evidence="8 9">
    <name type="scientific">Aspergillus wentii DTO 134E9</name>
    <dbReference type="NCBI Taxonomy" id="1073089"/>
    <lineage>
        <taxon>Eukaryota</taxon>
        <taxon>Fungi</taxon>
        <taxon>Dikarya</taxon>
        <taxon>Ascomycota</taxon>
        <taxon>Pezizomycotina</taxon>
        <taxon>Eurotiomycetes</taxon>
        <taxon>Eurotiomycetidae</taxon>
        <taxon>Eurotiales</taxon>
        <taxon>Aspergillaceae</taxon>
        <taxon>Aspergillus</taxon>
        <taxon>Aspergillus subgen. Cremei</taxon>
    </lineage>
</organism>
<dbReference type="Proteomes" id="UP000184383">
    <property type="component" value="Unassembled WGS sequence"/>
</dbReference>